<dbReference type="InterPro" id="IPR004393">
    <property type="entry name" value="NadC"/>
</dbReference>
<dbReference type="FunFam" id="3.20.20.70:FF:000030">
    <property type="entry name" value="Nicotinate-nucleotide pyrophosphorylase, carboxylating"/>
    <property type="match status" value="1"/>
</dbReference>
<dbReference type="EMBL" id="JAEUGD010000067">
    <property type="protein sequence ID" value="MBL6449710.1"/>
    <property type="molecule type" value="Genomic_DNA"/>
</dbReference>
<keyword evidence="7 12" id="KW-0328">Glycosyltransferase</keyword>
<dbReference type="PANTHER" id="PTHR32179">
    <property type="entry name" value="NICOTINATE-NUCLEOTIDE PYROPHOSPHORYLASE [CARBOXYLATING]"/>
    <property type="match status" value="1"/>
</dbReference>
<keyword evidence="6" id="KW-0662">Pyridine nucleotide biosynthesis</keyword>
<dbReference type="Pfam" id="PF01729">
    <property type="entry name" value="QRPTase_C"/>
    <property type="match status" value="1"/>
</dbReference>
<dbReference type="Gene3D" id="3.90.1170.20">
    <property type="entry name" value="Quinolinate phosphoribosyl transferase, N-terminal domain"/>
    <property type="match status" value="1"/>
</dbReference>
<evidence type="ECO:0000256" key="7">
    <source>
        <dbReference type="ARBA" id="ARBA00022676"/>
    </source>
</evidence>
<dbReference type="Proteomes" id="UP000614216">
    <property type="component" value="Unassembled WGS sequence"/>
</dbReference>
<dbReference type="Pfam" id="PF02749">
    <property type="entry name" value="QRPTase_N"/>
    <property type="match status" value="1"/>
</dbReference>
<protein>
    <recommendedName>
        <fullName evidence="11">Probable nicotinate-nucleotide pyrophosphorylase [carboxylating]</fullName>
        <ecNumber evidence="5">2.4.2.19</ecNumber>
    </recommendedName>
    <alternativeName>
        <fullName evidence="9">Quinolinate phosphoribosyltransferase [decarboxylating]</fullName>
    </alternativeName>
</protein>
<dbReference type="InterPro" id="IPR022412">
    <property type="entry name" value="Quinolinate_PRibosylTrfase_N"/>
</dbReference>
<evidence type="ECO:0000256" key="10">
    <source>
        <dbReference type="ARBA" id="ARBA00047445"/>
    </source>
</evidence>
<sequence>MELSYLSEQAINKFISEALNEDVGDGDHSSLAAIPAESKSKAQLLIKDDGIIAGISLAEKIFAQFDNTLKVKTLIQDGDSVKKGDIGLTVEGSARSILTCERLILNCMQRMSGIATYTHEMTALIKGTKAKLLDTRKTTPNFRIAEKWAVAIGGGTNHRFGLYDMIMLKDNHIDFAGGIAKAVKATKNYLADTDRNLKIEIETRNLQEVKEVVKVGGVDIIMLDNMIPSVMKDAIKIIDGKYQTEASGGITEKNIREVAECDVDFISVGALTHSVKSMDISLKAM</sequence>
<evidence type="ECO:0000256" key="3">
    <source>
        <dbReference type="ARBA" id="ARBA00009400"/>
    </source>
</evidence>
<feature type="binding site" evidence="13">
    <location>
        <begin position="247"/>
        <end position="249"/>
    </location>
    <ligand>
        <name>substrate</name>
    </ligand>
</feature>
<feature type="binding site" evidence="13">
    <location>
        <position position="224"/>
    </location>
    <ligand>
        <name>substrate</name>
    </ligand>
</feature>
<evidence type="ECO:0000256" key="12">
    <source>
        <dbReference type="PIRNR" id="PIRNR006250"/>
    </source>
</evidence>
<dbReference type="InterPro" id="IPR002638">
    <property type="entry name" value="Quinolinate_PRibosylTrfase_C"/>
</dbReference>
<accession>A0A937G0T0</accession>
<dbReference type="PIRSF" id="PIRSF006250">
    <property type="entry name" value="NadC_ModD"/>
    <property type="match status" value="1"/>
</dbReference>
<organism evidence="16 17">
    <name type="scientific">Fulvivirga marina</name>
    <dbReference type="NCBI Taxonomy" id="2494733"/>
    <lineage>
        <taxon>Bacteria</taxon>
        <taxon>Pseudomonadati</taxon>
        <taxon>Bacteroidota</taxon>
        <taxon>Cytophagia</taxon>
        <taxon>Cytophagales</taxon>
        <taxon>Fulvivirgaceae</taxon>
        <taxon>Fulvivirga</taxon>
    </lineage>
</organism>
<evidence type="ECO:0000256" key="9">
    <source>
        <dbReference type="ARBA" id="ARBA00033102"/>
    </source>
</evidence>
<dbReference type="Gene3D" id="3.20.20.70">
    <property type="entry name" value="Aldolase class I"/>
    <property type="match status" value="1"/>
</dbReference>
<dbReference type="InterPro" id="IPR027277">
    <property type="entry name" value="NadC/ModD"/>
</dbReference>
<evidence type="ECO:0000256" key="1">
    <source>
        <dbReference type="ARBA" id="ARBA00003237"/>
    </source>
</evidence>
<comment type="function">
    <text evidence="1">Involved in the catabolism of quinolinic acid (QA).</text>
</comment>
<feature type="binding site" evidence="13">
    <location>
        <position position="202"/>
    </location>
    <ligand>
        <name>substrate</name>
    </ligand>
</feature>
<dbReference type="NCBIfam" id="TIGR00078">
    <property type="entry name" value="nadC"/>
    <property type="match status" value="1"/>
</dbReference>
<comment type="pathway">
    <text evidence="2">Cofactor biosynthesis; NAD(+) biosynthesis; nicotinate D-ribonucleotide from quinolinate: step 1/1.</text>
</comment>
<dbReference type="FunFam" id="3.90.1170.20:FF:000001">
    <property type="entry name" value="Nicotinate-nucleotide diphosphorylase (Carboxylating)"/>
    <property type="match status" value="1"/>
</dbReference>
<comment type="catalytic activity">
    <reaction evidence="10">
        <text>nicotinate beta-D-ribonucleotide + CO2 + diphosphate = quinolinate + 5-phospho-alpha-D-ribose 1-diphosphate + 2 H(+)</text>
        <dbReference type="Rhea" id="RHEA:12733"/>
        <dbReference type="ChEBI" id="CHEBI:15378"/>
        <dbReference type="ChEBI" id="CHEBI:16526"/>
        <dbReference type="ChEBI" id="CHEBI:29959"/>
        <dbReference type="ChEBI" id="CHEBI:33019"/>
        <dbReference type="ChEBI" id="CHEBI:57502"/>
        <dbReference type="ChEBI" id="CHEBI:58017"/>
        <dbReference type="EC" id="2.4.2.19"/>
    </reaction>
</comment>
<comment type="subunit">
    <text evidence="4">Hexamer formed by 3 homodimers.</text>
</comment>
<evidence type="ECO:0000256" key="8">
    <source>
        <dbReference type="ARBA" id="ARBA00022679"/>
    </source>
</evidence>
<evidence type="ECO:0000259" key="15">
    <source>
        <dbReference type="Pfam" id="PF02749"/>
    </source>
</evidence>
<proteinExistence type="inferred from homology"/>
<feature type="domain" description="Quinolinate phosphoribosyl transferase C-terminal" evidence="14">
    <location>
        <begin position="114"/>
        <end position="283"/>
    </location>
</feature>
<dbReference type="RefSeq" id="WP_202859256.1">
    <property type="nucleotide sequence ID" value="NZ_JAEUGD010000067.1"/>
</dbReference>
<evidence type="ECO:0000313" key="17">
    <source>
        <dbReference type="Proteomes" id="UP000614216"/>
    </source>
</evidence>
<dbReference type="GO" id="GO:0005737">
    <property type="term" value="C:cytoplasm"/>
    <property type="evidence" value="ECO:0007669"/>
    <property type="project" value="TreeGrafter"/>
</dbReference>
<evidence type="ECO:0000259" key="14">
    <source>
        <dbReference type="Pfam" id="PF01729"/>
    </source>
</evidence>
<feature type="binding site" evidence="13">
    <location>
        <position position="169"/>
    </location>
    <ligand>
        <name>substrate</name>
    </ligand>
</feature>
<feature type="binding site" evidence="13">
    <location>
        <position position="159"/>
    </location>
    <ligand>
        <name>substrate</name>
    </ligand>
</feature>
<dbReference type="GO" id="GO:0034213">
    <property type="term" value="P:quinolinate catabolic process"/>
    <property type="evidence" value="ECO:0007669"/>
    <property type="project" value="TreeGrafter"/>
</dbReference>
<gene>
    <name evidence="16" type="primary">nadC</name>
    <name evidence="16" type="ORF">JMN32_25595</name>
</gene>
<comment type="similarity">
    <text evidence="3 12">Belongs to the NadC/ModD family.</text>
</comment>
<dbReference type="InterPro" id="IPR037128">
    <property type="entry name" value="Quinolinate_PRibosylTase_N_sf"/>
</dbReference>
<evidence type="ECO:0000313" key="16">
    <source>
        <dbReference type="EMBL" id="MBL6449710.1"/>
    </source>
</evidence>
<dbReference type="GO" id="GO:0004514">
    <property type="term" value="F:nicotinate-nucleotide diphosphorylase (carboxylating) activity"/>
    <property type="evidence" value="ECO:0007669"/>
    <property type="project" value="UniProtKB-EC"/>
</dbReference>
<feature type="binding site" evidence="13">
    <location>
        <begin position="135"/>
        <end position="137"/>
    </location>
    <ligand>
        <name>substrate</name>
    </ligand>
</feature>
<dbReference type="InterPro" id="IPR036068">
    <property type="entry name" value="Nicotinate_pribotase-like_C"/>
</dbReference>
<evidence type="ECO:0000256" key="11">
    <source>
        <dbReference type="ARBA" id="ARBA00069173"/>
    </source>
</evidence>
<feature type="domain" description="Quinolinate phosphoribosyl transferase N-terminal" evidence="15">
    <location>
        <begin position="29"/>
        <end position="112"/>
    </location>
</feature>
<dbReference type="GO" id="GO:0009435">
    <property type="term" value="P:NAD+ biosynthetic process"/>
    <property type="evidence" value="ECO:0007669"/>
    <property type="project" value="InterPro"/>
</dbReference>
<evidence type="ECO:0000256" key="2">
    <source>
        <dbReference type="ARBA" id="ARBA00004893"/>
    </source>
</evidence>
<evidence type="ECO:0000256" key="13">
    <source>
        <dbReference type="PIRSR" id="PIRSR006250-1"/>
    </source>
</evidence>
<dbReference type="InterPro" id="IPR013785">
    <property type="entry name" value="Aldolase_TIM"/>
</dbReference>
<reference evidence="16" key="1">
    <citation type="submission" date="2021-01" db="EMBL/GenBank/DDBJ databases">
        <title>Fulvivirga kasyanovii gen. nov., sp nov., a novel member of the phylum Bacteroidetes isolated from seawater in a mussel farm.</title>
        <authorList>
            <person name="Zhao L.-H."/>
            <person name="Wang Z.-J."/>
        </authorList>
    </citation>
    <scope>NUCLEOTIDE SEQUENCE</scope>
    <source>
        <strain evidence="16">29W222</strain>
    </source>
</reference>
<feature type="binding site" evidence="13">
    <location>
        <begin position="268"/>
        <end position="270"/>
    </location>
    <ligand>
        <name>substrate</name>
    </ligand>
</feature>
<feature type="binding site" evidence="13">
    <location>
        <position position="102"/>
    </location>
    <ligand>
        <name>substrate</name>
    </ligand>
</feature>
<keyword evidence="8 12" id="KW-0808">Transferase</keyword>
<dbReference type="EC" id="2.4.2.19" evidence="5"/>
<comment type="caution">
    <text evidence="16">The sequence shown here is derived from an EMBL/GenBank/DDBJ whole genome shotgun (WGS) entry which is preliminary data.</text>
</comment>
<dbReference type="CDD" id="cd01572">
    <property type="entry name" value="QPRTase"/>
    <property type="match status" value="1"/>
</dbReference>
<evidence type="ECO:0000256" key="6">
    <source>
        <dbReference type="ARBA" id="ARBA00022642"/>
    </source>
</evidence>
<evidence type="ECO:0000256" key="4">
    <source>
        <dbReference type="ARBA" id="ARBA00011218"/>
    </source>
</evidence>
<dbReference type="SUPFAM" id="SSF51690">
    <property type="entry name" value="Nicotinate/Quinolinate PRTase C-terminal domain-like"/>
    <property type="match status" value="1"/>
</dbReference>
<evidence type="ECO:0000256" key="5">
    <source>
        <dbReference type="ARBA" id="ARBA00011944"/>
    </source>
</evidence>
<dbReference type="AlphaFoldDB" id="A0A937G0T0"/>
<name>A0A937G0T0_9BACT</name>
<keyword evidence="17" id="KW-1185">Reference proteome</keyword>
<dbReference type="PANTHER" id="PTHR32179:SF3">
    <property type="entry name" value="NICOTINATE-NUCLEOTIDE PYROPHOSPHORYLASE [CARBOXYLATING]"/>
    <property type="match status" value="1"/>
</dbReference>
<dbReference type="SUPFAM" id="SSF54675">
    <property type="entry name" value="Nicotinate/Quinolinate PRTase N-terminal domain-like"/>
    <property type="match status" value="1"/>
</dbReference>